<evidence type="ECO:0000259" key="1">
    <source>
        <dbReference type="Pfam" id="PF03205"/>
    </source>
</evidence>
<evidence type="ECO:0000313" key="2">
    <source>
        <dbReference type="EMBL" id="GAG41774.1"/>
    </source>
</evidence>
<reference evidence="2" key="1">
    <citation type="journal article" date="2014" name="Front. Microbiol.">
        <title>High frequency of phylogenetically diverse reductive dehalogenase-homologous genes in deep subseafloor sedimentary metagenomes.</title>
        <authorList>
            <person name="Kawai M."/>
            <person name="Futagami T."/>
            <person name="Toyoda A."/>
            <person name="Takaki Y."/>
            <person name="Nishi S."/>
            <person name="Hori S."/>
            <person name="Arai W."/>
            <person name="Tsubouchi T."/>
            <person name="Morono Y."/>
            <person name="Uchiyama I."/>
            <person name="Ito T."/>
            <person name="Fujiyama A."/>
            <person name="Inagaki F."/>
            <person name="Takami H."/>
        </authorList>
    </citation>
    <scope>NUCLEOTIDE SEQUENCE</scope>
    <source>
        <strain evidence="2">Expedition CK06-06</strain>
    </source>
</reference>
<dbReference type="PANTHER" id="PTHR40072">
    <property type="entry name" value="MOLYBDOPTERIN-GUANINE DINUCLEOTIDE BIOSYNTHESIS ADAPTER PROTEIN-RELATED"/>
    <property type="match status" value="1"/>
</dbReference>
<dbReference type="InterPro" id="IPR027417">
    <property type="entry name" value="P-loop_NTPase"/>
</dbReference>
<feature type="non-terminal residue" evidence="2">
    <location>
        <position position="48"/>
    </location>
</feature>
<proteinExistence type="predicted"/>
<name>X0XEZ4_9ZZZZ</name>
<dbReference type="Pfam" id="PF03205">
    <property type="entry name" value="MobB"/>
    <property type="match status" value="1"/>
</dbReference>
<organism evidence="2">
    <name type="scientific">marine sediment metagenome</name>
    <dbReference type="NCBI Taxonomy" id="412755"/>
    <lineage>
        <taxon>unclassified sequences</taxon>
        <taxon>metagenomes</taxon>
        <taxon>ecological metagenomes</taxon>
    </lineage>
</organism>
<dbReference type="AlphaFoldDB" id="X0XEZ4"/>
<dbReference type="GO" id="GO:0005525">
    <property type="term" value="F:GTP binding"/>
    <property type="evidence" value="ECO:0007669"/>
    <property type="project" value="InterPro"/>
</dbReference>
<protein>
    <recommendedName>
        <fullName evidence="1">Molybdopterin-guanine dinucleotide biosynthesis protein B (MobB) domain-containing protein</fullName>
    </recommendedName>
</protein>
<dbReference type="InterPro" id="IPR004435">
    <property type="entry name" value="MobB_dom"/>
</dbReference>
<dbReference type="PANTHER" id="PTHR40072:SF1">
    <property type="entry name" value="MOLYBDOPTERIN-GUANINE DINUCLEOTIDE BIOSYNTHESIS ADAPTER PROTEIN"/>
    <property type="match status" value="1"/>
</dbReference>
<dbReference type="InterPro" id="IPR052539">
    <property type="entry name" value="MGD_biosynthesis_adapter"/>
</dbReference>
<dbReference type="GO" id="GO:0006777">
    <property type="term" value="P:Mo-molybdopterin cofactor biosynthetic process"/>
    <property type="evidence" value="ECO:0007669"/>
    <property type="project" value="InterPro"/>
</dbReference>
<sequence>MRTVGIVGYKNSGKTTLTHALARELTRRGHEVAAIKHTTRRLDLPGKG</sequence>
<dbReference type="Gene3D" id="3.40.50.300">
    <property type="entry name" value="P-loop containing nucleotide triphosphate hydrolases"/>
    <property type="match status" value="1"/>
</dbReference>
<dbReference type="EMBL" id="BARS01041165">
    <property type="protein sequence ID" value="GAG41774.1"/>
    <property type="molecule type" value="Genomic_DNA"/>
</dbReference>
<accession>X0XEZ4</accession>
<gene>
    <name evidence="2" type="ORF">S01H1_62650</name>
</gene>
<feature type="domain" description="Molybdopterin-guanine dinucleotide biosynthesis protein B (MobB)" evidence="1">
    <location>
        <begin position="4"/>
        <end position="44"/>
    </location>
</feature>
<dbReference type="SUPFAM" id="SSF52540">
    <property type="entry name" value="P-loop containing nucleoside triphosphate hydrolases"/>
    <property type="match status" value="1"/>
</dbReference>
<comment type="caution">
    <text evidence="2">The sequence shown here is derived from an EMBL/GenBank/DDBJ whole genome shotgun (WGS) entry which is preliminary data.</text>
</comment>